<keyword evidence="4" id="KW-0677">Repeat</keyword>
<accession>A0AAV3SEN5</accession>
<dbReference type="SMART" id="SM01091">
    <property type="entry name" value="CorC_HlyC"/>
    <property type="match status" value="1"/>
</dbReference>
<evidence type="ECO:0000256" key="6">
    <source>
        <dbReference type="ARBA" id="ARBA00023122"/>
    </source>
</evidence>
<keyword evidence="6 8" id="KW-0129">CBS domain</keyword>
<evidence type="ECO:0000256" key="9">
    <source>
        <dbReference type="SAM" id="Phobius"/>
    </source>
</evidence>
<keyword evidence="7 9" id="KW-0472">Membrane</keyword>
<dbReference type="InterPro" id="IPR046342">
    <property type="entry name" value="CBS_dom_sf"/>
</dbReference>
<dbReference type="AlphaFoldDB" id="A0AAV3SEN5"/>
<dbReference type="PROSITE" id="PS51371">
    <property type="entry name" value="CBS"/>
    <property type="match status" value="2"/>
</dbReference>
<name>A0AAV3SEN5_HALDO</name>
<dbReference type="EMBL" id="CP095005">
    <property type="protein sequence ID" value="UOO95036.1"/>
    <property type="molecule type" value="Genomic_DNA"/>
</dbReference>
<evidence type="ECO:0000259" key="11">
    <source>
        <dbReference type="PROSITE" id="PS51846"/>
    </source>
</evidence>
<reference evidence="13" key="2">
    <citation type="submission" date="2022-04" db="EMBL/GenBank/DDBJ databases">
        <title>Sequencing and genomic assembly of Halococcus dombrowskii.</title>
        <authorList>
            <person name="Lim S.W."/>
            <person name="MacLea K.S."/>
        </authorList>
    </citation>
    <scope>NUCLEOTIDE SEQUENCE</scope>
    <source>
        <strain evidence="13">H4</strain>
    </source>
</reference>
<evidence type="ECO:0000256" key="3">
    <source>
        <dbReference type="ARBA" id="ARBA00022692"/>
    </source>
</evidence>
<reference evidence="12" key="3">
    <citation type="submission" date="2023-12" db="EMBL/GenBank/DDBJ databases">
        <authorList>
            <person name="Sun Q."/>
            <person name="Inoue M."/>
        </authorList>
    </citation>
    <scope>NUCLEOTIDE SEQUENCE</scope>
    <source>
        <strain evidence="12">JCM 12289</strain>
    </source>
</reference>
<evidence type="ECO:0000313" key="13">
    <source>
        <dbReference type="EMBL" id="UOO95036.1"/>
    </source>
</evidence>
<dbReference type="KEGG" id="hdo:MUK72_13835"/>
<dbReference type="GO" id="GO:0005886">
    <property type="term" value="C:plasma membrane"/>
    <property type="evidence" value="ECO:0007669"/>
    <property type="project" value="UniProtKB-SubCell"/>
</dbReference>
<dbReference type="PANTHER" id="PTHR43099:SF5">
    <property type="entry name" value="HLYC_CORC FAMILY TRANSPORTER"/>
    <property type="match status" value="1"/>
</dbReference>
<dbReference type="Pfam" id="PF01595">
    <property type="entry name" value="CNNM"/>
    <property type="match status" value="1"/>
</dbReference>
<comment type="subcellular location">
    <subcellularLocation>
        <location evidence="1">Cell membrane</location>
        <topology evidence="1">Multi-pass membrane protein</topology>
    </subcellularLocation>
</comment>
<feature type="transmembrane region" description="Helical" evidence="9">
    <location>
        <begin position="63"/>
        <end position="81"/>
    </location>
</feature>
<feature type="transmembrane region" description="Helical" evidence="9">
    <location>
        <begin position="101"/>
        <end position="127"/>
    </location>
</feature>
<dbReference type="Pfam" id="PF03471">
    <property type="entry name" value="CorC_HlyC"/>
    <property type="match status" value="1"/>
</dbReference>
<dbReference type="Gene3D" id="3.30.465.10">
    <property type="match status" value="1"/>
</dbReference>
<dbReference type="InterPro" id="IPR036318">
    <property type="entry name" value="FAD-bd_PCMH-like_sf"/>
</dbReference>
<sequence length="447" mass="48563">MVDAVAAAGRLLFALFLVVMNGVFVVAEYAFTRLTAAKVNTLVEENRRFASIVEEGFENLDDYLAVTQLGITIASLALGWVGEPAVAVVIEPVVGSLVPEVAVAAISSVIGLFVVTYFHVTFGELAAKSFSIHRPGRMALLVAPLMKACYYLFLPGLVLFNGTANLFTRALGVPPASEVDTSQTEAELRTAASQSQAQGHIDTDELNMIEGVFDLEETIARQIMVPRPDVEAVDTETPLSTLYEIATTGHHMRYPVVKQGDGEHPIGFVHVQDLLRIEIDRRGTAPDEPEPTAGDLARDILIVPEDKLIDDVFTDFQREDRQMAAVIDEWGSFEGILTVEDIVEEIVGEIHDEFDATTDEPTISERADDCYEIDGGVPIETVNTTVGSALESEEFDTIGGLVFSQLGRTPEIDDRVELDGYALTVAGVDDTRITTLTMAPLDEPSTE</sequence>
<evidence type="ECO:0000256" key="5">
    <source>
        <dbReference type="ARBA" id="ARBA00022989"/>
    </source>
</evidence>
<evidence type="ECO:0000256" key="8">
    <source>
        <dbReference type="PROSITE-ProRule" id="PRU00703"/>
    </source>
</evidence>
<feature type="transmembrane region" description="Helical" evidence="9">
    <location>
        <begin position="12"/>
        <end position="31"/>
    </location>
</feature>
<dbReference type="Proteomes" id="UP001500962">
    <property type="component" value="Unassembled WGS sequence"/>
</dbReference>
<proteinExistence type="predicted"/>
<keyword evidence="5 9" id="KW-1133">Transmembrane helix</keyword>
<dbReference type="RefSeq" id="WP_244702197.1">
    <property type="nucleotide sequence ID" value="NZ_BAAADN010000018.1"/>
</dbReference>
<evidence type="ECO:0000313" key="14">
    <source>
        <dbReference type="Proteomes" id="UP000830542"/>
    </source>
</evidence>
<dbReference type="SUPFAM" id="SSF54631">
    <property type="entry name" value="CBS-domain pair"/>
    <property type="match status" value="1"/>
</dbReference>
<dbReference type="Pfam" id="PF00571">
    <property type="entry name" value="CBS"/>
    <property type="match status" value="2"/>
</dbReference>
<dbReference type="GeneID" id="71762949"/>
<feature type="domain" description="CBS" evidence="10">
    <location>
        <begin position="296"/>
        <end position="353"/>
    </location>
</feature>
<dbReference type="GO" id="GO:0050660">
    <property type="term" value="F:flavin adenine dinucleotide binding"/>
    <property type="evidence" value="ECO:0007669"/>
    <property type="project" value="InterPro"/>
</dbReference>
<evidence type="ECO:0000256" key="4">
    <source>
        <dbReference type="ARBA" id="ARBA00022737"/>
    </source>
</evidence>
<evidence type="ECO:0000313" key="12">
    <source>
        <dbReference type="EMBL" id="GAA0456134.1"/>
    </source>
</evidence>
<feature type="domain" description="CNNM transmembrane" evidence="11">
    <location>
        <begin position="3"/>
        <end position="205"/>
    </location>
</feature>
<dbReference type="Gene3D" id="3.10.580.10">
    <property type="entry name" value="CBS-domain"/>
    <property type="match status" value="1"/>
</dbReference>
<dbReference type="SUPFAM" id="SSF56176">
    <property type="entry name" value="FAD-binding/transporter-associated domain-like"/>
    <property type="match status" value="1"/>
</dbReference>
<evidence type="ECO:0000313" key="15">
    <source>
        <dbReference type="Proteomes" id="UP001500962"/>
    </source>
</evidence>
<keyword evidence="2" id="KW-1003">Cell membrane</keyword>
<feature type="domain" description="CBS" evidence="10">
    <location>
        <begin position="224"/>
        <end position="288"/>
    </location>
</feature>
<protein>
    <submittedName>
        <fullName evidence="12">Hemolysin family protein</fullName>
    </submittedName>
</protein>
<dbReference type="Proteomes" id="UP000830542">
    <property type="component" value="Chromosome"/>
</dbReference>
<dbReference type="CDD" id="cd04590">
    <property type="entry name" value="CBS_pair_CorC_HlyC_assoc"/>
    <property type="match status" value="1"/>
</dbReference>
<dbReference type="InterPro" id="IPR016169">
    <property type="entry name" value="FAD-bd_PCMH_sub2"/>
</dbReference>
<reference evidence="12" key="1">
    <citation type="journal article" date="2014" name="Int. J. Syst. Evol. Microbiol.">
        <title>Complete genome sequence of Corynebacterium casei LMG S-19264T (=DSM 44701T), isolated from a smear-ripened cheese.</title>
        <authorList>
            <consortium name="US DOE Joint Genome Institute (JGI-PGF)"/>
            <person name="Walter F."/>
            <person name="Albersmeier A."/>
            <person name="Kalinowski J."/>
            <person name="Ruckert C."/>
        </authorList>
    </citation>
    <scope>NUCLEOTIDE SEQUENCE</scope>
    <source>
        <strain evidence="12">JCM 12289</strain>
    </source>
</reference>
<feature type="transmembrane region" description="Helical" evidence="9">
    <location>
        <begin position="139"/>
        <end position="160"/>
    </location>
</feature>
<evidence type="ECO:0000256" key="7">
    <source>
        <dbReference type="ARBA" id="ARBA00023136"/>
    </source>
</evidence>
<dbReference type="InterPro" id="IPR000644">
    <property type="entry name" value="CBS_dom"/>
</dbReference>
<evidence type="ECO:0000256" key="1">
    <source>
        <dbReference type="ARBA" id="ARBA00004651"/>
    </source>
</evidence>
<gene>
    <name evidence="12" type="ORF">GCM10008985_10090</name>
    <name evidence="13" type="ORF">MUK72_13835</name>
</gene>
<dbReference type="InterPro" id="IPR005170">
    <property type="entry name" value="Transptr-assoc_dom"/>
</dbReference>
<dbReference type="PROSITE" id="PS51846">
    <property type="entry name" value="CNNM"/>
    <property type="match status" value="1"/>
</dbReference>
<dbReference type="InterPro" id="IPR044751">
    <property type="entry name" value="Ion_transp-like_CBS"/>
</dbReference>
<organism evidence="12 15">
    <name type="scientific">Halococcus dombrowskii</name>
    <dbReference type="NCBI Taxonomy" id="179637"/>
    <lineage>
        <taxon>Archaea</taxon>
        <taxon>Methanobacteriati</taxon>
        <taxon>Methanobacteriota</taxon>
        <taxon>Stenosarchaea group</taxon>
        <taxon>Halobacteria</taxon>
        <taxon>Halobacteriales</taxon>
        <taxon>Halococcaceae</taxon>
        <taxon>Halococcus</taxon>
    </lineage>
</organism>
<evidence type="ECO:0000259" key="10">
    <source>
        <dbReference type="PROSITE" id="PS51371"/>
    </source>
</evidence>
<keyword evidence="14" id="KW-1185">Reference proteome</keyword>
<dbReference type="PANTHER" id="PTHR43099">
    <property type="entry name" value="UPF0053 PROTEIN YRKA"/>
    <property type="match status" value="1"/>
</dbReference>
<evidence type="ECO:0000256" key="2">
    <source>
        <dbReference type="ARBA" id="ARBA00022475"/>
    </source>
</evidence>
<dbReference type="EMBL" id="BAAADN010000018">
    <property type="protein sequence ID" value="GAA0456134.1"/>
    <property type="molecule type" value="Genomic_DNA"/>
</dbReference>
<dbReference type="InterPro" id="IPR002550">
    <property type="entry name" value="CNNM"/>
</dbReference>
<keyword evidence="3 9" id="KW-0812">Transmembrane</keyword>
<dbReference type="InterPro" id="IPR051676">
    <property type="entry name" value="UPF0053_domain"/>
</dbReference>